<comment type="caution">
    <text evidence="3">The sequence shown here is derived from an EMBL/GenBank/DDBJ whole genome shotgun (WGS) entry which is preliminary data.</text>
</comment>
<feature type="domain" description="MATH" evidence="2">
    <location>
        <begin position="102"/>
        <end position="210"/>
    </location>
</feature>
<protein>
    <recommendedName>
        <fullName evidence="2">MATH domain-containing protein</fullName>
    </recommendedName>
</protein>
<accession>A0A5J9W2H6</accession>
<evidence type="ECO:0000256" key="1">
    <source>
        <dbReference type="SAM" id="MobiDB-lite"/>
    </source>
</evidence>
<name>A0A5J9W2H6_9POAL</name>
<dbReference type="EMBL" id="RWGY01000005">
    <property type="protein sequence ID" value="TVU42599.1"/>
    <property type="molecule type" value="Genomic_DNA"/>
</dbReference>
<evidence type="ECO:0000313" key="3">
    <source>
        <dbReference type="EMBL" id="TVU42599.1"/>
    </source>
</evidence>
<dbReference type="Gene3D" id="2.60.210.10">
    <property type="entry name" value="Apoptosis, Tumor Necrosis Factor Receptor Associated Protein 2, Chain A"/>
    <property type="match status" value="1"/>
</dbReference>
<organism evidence="3 4">
    <name type="scientific">Eragrostis curvula</name>
    <name type="common">weeping love grass</name>
    <dbReference type="NCBI Taxonomy" id="38414"/>
    <lineage>
        <taxon>Eukaryota</taxon>
        <taxon>Viridiplantae</taxon>
        <taxon>Streptophyta</taxon>
        <taxon>Embryophyta</taxon>
        <taxon>Tracheophyta</taxon>
        <taxon>Spermatophyta</taxon>
        <taxon>Magnoliopsida</taxon>
        <taxon>Liliopsida</taxon>
        <taxon>Poales</taxon>
        <taxon>Poaceae</taxon>
        <taxon>PACMAD clade</taxon>
        <taxon>Chloridoideae</taxon>
        <taxon>Eragrostideae</taxon>
        <taxon>Eragrostidinae</taxon>
        <taxon>Eragrostis</taxon>
    </lineage>
</organism>
<feature type="non-terminal residue" evidence="3">
    <location>
        <position position="1"/>
    </location>
</feature>
<dbReference type="Gramene" id="TVU42599">
    <property type="protein sequence ID" value="TVU42599"/>
    <property type="gene ID" value="EJB05_09017"/>
</dbReference>
<dbReference type="InterPro" id="IPR045005">
    <property type="entry name" value="BPM1-6"/>
</dbReference>
<proteinExistence type="predicted"/>
<feature type="compositionally biased region" description="Low complexity" evidence="1">
    <location>
        <begin position="229"/>
        <end position="249"/>
    </location>
</feature>
<feature type="region of interest" description="Disordered" evidence="1">
    <location>
        <begin position="228"/>
        <end position="266"/>
    </location>
</feature>
<evidence type="ECO:0000313" key="4">
    <source>
        <dbReference type="Proteomes" id="UP000324897"/>
    </source>
</evidence>
<evidence type="ECO:0000259" key="2">
    <source>
        <dbReference type="PROSITE" id="PS50144"/>
    </source>
</evidence>
<reference evidence="3 4" key="1">
    <citation type="journal article" date="2019" name="Sci. Rep.">
        <title>A high-quality genome of Eragrostis curvula grass provides insights into Poaceae evolution and supports new strategies to enhance forage quality.</title>
        <authorList>
            <person name="Carballo J."/>
            <person name="Santos B.A.C.M."/>
            <person name="Zappacosta D."/>
            <person name="Garbus I."/>
            <person name="Selva J.P."/>
            <person name="Gallo C.A."/>
            <person name="Diaz A."/>
            <person name="Albertini E."/>
            <person name="Caccamo M."/>
            <person name="Echenique V."/>
        </authorList>
    </citation>
    <scope>NUCLEOTIDE SEQUENCE [LARGE SCALE GENOMIC DNA]</scope>
    <source>
        <strain evidence="4">cv. Victoria</strain>
        <tissue evidence="3">Leaf</tissue>
    </source>
</reference>
<dbReference type="PANTHER" id="PTHR26379">
    <property type="entry name" value="BTB/POZ AND MATH DOMAIN-CONTAINING PROTEIN 1"/>
    <property type="match status" value="1"/>
</dbReference>
<dbReference type="Pfam" id="PF22486">
    <property type="entry name" value="MATH_2"/>
    <property type="match status" value="1"/>
</dbReference>
<dbReference type="InterPro" id="IPR008974">
    <property type="entry name" value="TRAF-like"/>
</dbReference>
<keyword evidence="4" id="KW-1185">Reference proteome</keyword>
<dbReference type="AlphaFoldDB" id="A0A5J9W2H6"/>
<dbReference type="PANTHER" id="PTHR26379:SF266">
    <property type="entry name" value="OS08G0227200 PROTEIN"/>
    <property type="match status" value="1"/>
</dbReference>
<feature type="compositionally biased region" description="Gly residues" evidence="1">
    <location>
        <begin position="250"/>
        <end position="266"/>
    </location>
</feature>
<dbReference type="Proteomes" id="UP000324897">
    <property type="component" value="Unassembled WGS sequence"/>
</dbReference>
<dbReference type="PROSITE" id="PS50144">
    <property type="entry name" value="MATH"/>
    <property type="match status" value="1"/>
</dbReference>
<dbReference type="InterPro" id="IPR002083">
    <property type="entry name" value="MATH/TRAF_dom"/>
</dbReference>
<gene>
    <name evidence="3" type="ORF">EJB05_09017</name>
</gene>
<dbReference type="CDD" id="cd00121">
    <property type="entry name" value="MATH"/>
    <property type="match status" value="1"/>
</dbReference>
<dbReference type="SUPFAM" id="SSF49599">
    <property type="entry name" value="TRAF domain-like"/>
    <property type="match status" value="1"/>
</dbReference>
<sequence length="330" mass="35599">MHIGRYQQVSCDAVGRENGLEEVDNSALQRDLSPVRRSVPHRVRSICTGYDAFAAAILIPGRVRLLHHRRATSVDLLKAIKPTVLTSSIKTVSTCHPPETVQGTHVFDILGYSKHRGLGAKSFVQSSVFTVGRHHWALRLYPEWADDFDFVSVYLSPLSSDAKVTVSCDLRLIDPATGMSKSWNPALVTMHVLDSEKYRNRNCMMMQHSRSRLSAAASYVDVARRSMEGANGNGSAQGNQQRGGAANRGNGRGAGQSGVVGRGGFQAPGQSFHPGYGGARGYTAAGVVMVAAKVEAATVAALVVVVVEDRKAPQAAGIMRLTRTCREDRT</sequence>
<dbReference type="GO" id="GO:0016567">
    <property type="term" value="P:protein ubiquitination"/>
    <property type="evidence" value="ECO:0007669"/>
    <property type="project" value="InterPro"/>
</dbReference>